<dbReference type="EMBL" id="PVWQ01000013">
    <property type="protein sequence ID" value="RDW65849.1"/>
    <property type="molecule type" value="Genomic_DNA"/>
</dbReference>
<proteinExistence type="predicted"/>
<dbReference type="Proteomes" id="UP000256690">
    <property type="component" value="Unassembled WGS sequence"/>
</dbReference>
<dbReference type="AlphaFoldDB" id="A0A3D8QVP8"/>
<evidence type="ECO:0000313" key="3">
    <source>
        <dbReference type="Proteomes" id="UP000256690"/>
    </source>
</evidence>
<keyword evidence="3" id="KW-1185">Reference proteome</keyword>
<evidence type="ECO:0000256" key="1">
    <source>
        <dbReference type="SAM" id="MobiDB-lite"/>
    </source>
</evidence>
<dbReference type="RefSeq" id="XP_026599952.1">
    <property type="nucleotide sequence ID" value="XM_026751604.1"/>
</dbReference>
<evidence type="ECO:0000313" key="2">
    <source>
        <dbReference type="EMBL" id="RDW65849.1"/>
    </source>
</evidence>
<comment type="caution">
    <text evidence="2">The sequence shown here is derived from an EMBL/GenBank/DDBJ whole genome shotgun (WGS) entry which is preliminary data.</text>
</comment>
<dbReference type="OrthoDB" id="5273847at2759"/>
<protein>
    <submittedName>
        <fullName evidence="2">Uncharacterized protein</fullName>
    </submittedName>
</protein>
<dbReference type="STRING" id="1810919.A0A3D8QVP8"/>
<reference evidence="2 3" key="1">
    <citation type="journal article" date="2018" name="IMA Fungus">
        <title>IMA Genome-F 9: Draft genome sequence of Annulohypoxylon stygium, Aspergillus mulundensis, Berkeleyomyces basicola (syn. Thielaviopsis basicola), Ceratocystis smalleyi, two Cercospora beticola strains, Coleophoma cylindrospora, Fusarium fracticaudum, Phialophora cf. hyalina, and Morchella septimelata.</title>
        <authorList>
            <person name="Wingfield B.D."/>
            <person name="Bills G.F."/>
            <person name="Dong Y."/>
            <person name="Huang W."/>
            <person name="Nel W.J."/>
            <person name="Swalarsk-Parry B.S."/>
            <person name="Vaghefi N."/>
            <person name="Wilken P.M."/>
            <person name="An Z."/>
            <person name="de Beer Z.W."/>
            <person name="De Vos L."/>
            <person name="Chen L."/>
            <person name="Duong T.A."/>
            <person name="Gao Y."/>
            <person name="Hammerbacher A."/>
            <person name="Kikkert J.R."/>
            <person name="Li Y."/>
            <person name="Li H."/>
            <person name="Li K."/>
            <person name="Li Q."/>
            <person name="Liu X."/>
            <person name="Ma X."/>
            <person name="Naidoo K."/>
            <person name="Pethybridge S.J."/>
            <person name="Sun J."/>
            <person name="Steenkamp E.T."/>
            <person name="van der Nest M.A."/>
            <person name="van Wyk S."/>
            <person name="Wingfield M.J."/>
            <person name="Xiong C."/>
            <person name="Yue Q."/>
            <person name="Zhang X."/>
        </authorList>
    </citation>
    <scope>NUCLEOTIDE SEQUENCE [LARGE SCALE GENOMIC DNA]</scope>
    <source>
        <strain evidence="2 3">DSM 5745</strain>
    </source>
</reference>
<gene>
    <name evidence="2" type="ORF">DSM5745_09588</name>
</gene>
<organism evidence="2 3">
    <name type="scientific">Aspergillus mulundensis</name>
    <dbReference type="NCBI Taxonomy" id="1810919"/>
    <lineage>
        <taxon>Eukaryota</taxon>
        <taxon>Fungi</taxon>
        <taxon>Dikarya</taxon>
        <taxon>Ascomycota</taxon>
        <taxon>Pezizomycotina</taxon>
        <taxon>Eurotiomycetes</taxon>
        <taxon>Eurotiomycetidae</taxon>
        <taxon>Eurotiales</taxon>
        <taxon>Aspergillaceae</taxon>
        <taxon>Aspergillus</taxon>
        <taxon>Aspergillus subgen. Nidulantes</taxon>
    </lineage>
</organism>
<feature type="region of interest" description="Disordered" evidence="1">
    <location>
        <begin position="202"/>
        <end position="241"/>
    </location>
</feature>
<feature type="compositionally biased region" description="Acidic residues" evidence="1">
    <location>
        <begin position="221"/>
        <end position="241"/>
    </location>
</feature>
<dbReference type="GeneID" id="38119958"/>
<name>A0A3D8QVP8_9EURO</name>
<accession>A0A3D8QVP8</accession>
<sequence length="372" mass="41780">MSTPLQNHYCGICDGPLSSLHLRNISTIQPGDNASRCRNNRCNCPASSEDGALVSEKDIEWLDDVIMLSPYHDTCYVSGVGTFDPGHGIFVCEGKNGYKIRVLVPTRGTTFFIHCSKVLHTVYVKSGRECSFNDLVKRFGSVKIMQTHLRDGIDGWGNHPRLYGSAEEFHGESGWKPIPGRECFVADPLEQHDFRALVEETVLAEPTSPAETEESHTEMASEMDNDGNGTEPEDEPEDEALDKEEMENAMAHLRNLHKSLGDELTTLCNDLWMERLADDDHIGLISDLQTRIAHSLPWFHAHTWDLVMAIRMVMGSKEGRIVNILGIPALLEQLSEVPKVDDTVRTDYLGLVNRARVWKRCQAIVEKLHEET</sequence>